<evidence type="ECO:0000256" key="1">
    <source>
        <dbReference type="SAM" id="Phobius"/>
    </source>
</evidence>
<feature type="transmembrane region" description="Helical" evidence="1">
    <location>
        <begin position="69"/>
        <end position="86"/>
    </location>
</feature>
<proteinExistence type="predicted"/>
<feature type="transmembrane region" description="Helical" evidence="1">
    <location>
        <begin position="43"/>
        <end position="63"/>
    </location>
</feature>
<keyword evidence="1" id="KW-1133">Transmembrane helix</keyword>
<accession>A0A076PHC2</accession>
<organism evidence="2 3">
    <name type="scientific">Comamonas testosteroni TK102</name>
    <dbReference type="NCBI Taxonomy" id="1392005"/>
    <lineage>
        <taxon>Bacteria</taxon>
        <taxon>Pseudomonadati</taxon>
        <taxon>Pseudomonadota</taxon>
        <taxon>Betaproteobacteria</taxon>
        <taxon>Burkholderiales</taxon>
        <taxon>Comamonadaceae</taxon>
        <taxon>Comamonas</taxon>
    </lineage>
</organism>
<name>A0A076PHC2_COMTE</name>
<dbReference type="EMBL" id="CP006704">
    <property type="protein sequence ID" value="AIJ45008.1"/>
    <property type="molecule type" value="Genomic_DNA"/>
</dbReference>
<keyword evidence="1" id="KW-0472">Membrane</keyword>
<feature type="transmembrane region" description="Helical" evidence="1">
    <location>
        <begin position="13"/>
        <end position="31"/>
    </location>
</feature>
<evidence type="ECO:0000313" key="3">
    <source>
        <dbReference type="Proteomes" id="UP000028782"/>
    </source>
</evidence>
<dbReference type="RefSeq" id="WP_034400790.1">
    <property type="nucleotide sequence ID" value="NZ_CP006704.1"/>
</dbReference>
<dbReference type="KEGG" id="ctes:O987_04205"/>
<dbReference type="AlphaFoldDB" id="A0A076PHC2"/>
<dbReference type="Proteomes" id="UP000028782">
    <property type="component" value="Chromosome"/>
</dbReference>
<evidence type="ECO:0000313" key="2">
    <source>
        <dbReference type="EMBL" id="AIJ45008.1"/>
    </source>
</evidence>
<gene>
    <name evidence="2" type="ORF">O987_04205</name>
</gene>
<reference evidence="2 3" key="1">
    <citation type="journal article" date="2014" name="Genome Announc.">
        <title>Complete Genome Sequence of Polychlorinated Biphenyl Degrader Comamonas testosteroni TK102 (NBRC 109938).</title>
        <authorList>
            <person name="Fukuda K."/>
            <person name="Hosoyama A."/>
            <person name="Tsuchikane K."/>
            <person name="Ohji S."/>
            <person name="Yamazoe A."/>
            <person name="Fujita N."/>
            <person name="Shintani M."/>
            <person name="Kimbara K."/>
        </authorList>
    </citation>
    <scope>NUCLEOTIDE SEQUENCE [LARGE SCALE GENOMIC DNA]</scope>
    <source>
        <strain evidence="2">TK102</strain>
    </source>
</reference>
<dbReference type="HOGENOM" id="CLU_164747_0_0_4"/>
<keyword evidence="1" id="KW-0812">Transmembrane</keyword>
<sequence>MDLVASVNHLLNFVAPAFFLALGLAICARWFKQNKAGAQSFIAQVAINFILGVAVLLASLWLFSRDGKMLAYAALVCASACCQWVLSRAWR</sequence>
<protein>
    <submittedName>
        <fullName evidence="2">Uncharacterized protein</fullName>
    </submittedName>
</protein>